<evidence type="ECO:0000313" key="2">
    <source>
        <dbReference type="Proteomes" id="UP001347796"/>
    </source>
</evidence>
<sequence>MLIFHSCKHQKQCSSGHNHKDEIWVDKNNILCTIRRPEPFGKFSRVFTINDEDRCNIENIYTMFPNTL</sequence>
<proteinExistence type="predicted"/>
<evidence type="ECO:0000313" key="1">
    <source>
        <dbReference type="EMBL" id="KAK6184561.1"/>
    </source>
</evidence>
<organism evidence="1 2">
    <name type="scientific">Patella caerulea</name>
    <name type="common">Rayed Mediterranean limpet</name>
    <dbReference type="NCBI Taxonomy" id="87958"/>
    <lineage>
        <taxon>Eukaryota</taxon>
        <taxon>Metazoa</taxon>
        <taxon>Spiralia</taxon>
        <taxon>Lophotrochozoa</taxon>
        <taxon>Mollusca</taxon>
        <taxon>Gastropoda</taxon>
        <taxon>Patellogastropoda</taxon>
        <taxon>Patelloidea</taxon>
        <taxon>Patellidae</taxon>
        <taxon>Patella</taxon>
    </lineage>
</organism>
<dbReference type="EMBL" id="JAZGQO010000006">
    <property type="protein sequence ID" value="KAK6184561.1"/>
    <property type="molecule type" value="Genomic_DNA"/>
</dbReference>
<keyword evidence="2" id="KW-1185">Reference proteome</keyword>
<comment type="caution">
    <text evidence="1">The sequence shown here is derived from an EMBL/GenBank/DDBJ whole genome shotgun (WGS) entry which is preliminary data.</text>
</comment>
<gene>
    <name evidence="1" type="ORF">SNE40_007010</name>
</gene>
<dbReference type="Proteomes" id="UP001347796">
    <property type="component" value="Unassembled WGS sequence"/>
</dbReference>
<reference evidence="1 2" key="1">
    <citation type="submission" date="2024-01" db="EMBL/GenBank/DDBJ databases">
        <title>The genome of the rayed Mediterranean limpet Patella caerulea (Linnaeus, 1758).</title>
        <authorList>
            <person name="Anh-Thu Weber A."/>
            <person name="Halstead-Nussloch G."/>
        </authorList>
    </citation>
    <scope>NUCLEOTIDE SEQUENCE [LARGE SCALE GENOMIC DNA]</scope>
    <source>
        <strain evidence="1">AATW-2023a</strain>
        <tissue evidence="1">Whole specimen</tissue>
    </source>
</reference>
<accession>A0AAN8JVQ8</accession>
<name>A0AAN8JVQ8_PATCE</name>
<protein>
    <submittedName>
        <fullName evidence="1">Uncharacterized protein</fullName>
    </submittedName>
</protein>
<dbReference type="AlphaFoldDB" id="A0AAN8JVQ8"/>